<organism evidence="2 3">
    <name type="scientific">Chitinophaga solisilvae</name>
    <dbReference type="NCBI Taxonomy" id="1233460"/>
    <lineage>
        <taxon>Bacteria</taxon>
        <taxon>Pseudomonadati</taxon>
        <taxon>Bacteroidota</taxon>
        <taxon>Chitinophagia</taxon>
        <taxon>Chitinophagales</taxon>
        <taxon>Chitinophagaceae</taxon>
        <taxon>Chitinophaga</taxon>
    </lineage>
</organism>
<dbReference type="SUPFAM" id="SSF69572">
    <property type="entry name" value="Activating enzymes of the ubiquitin-like proteins"/>
    <property type="match status" value="1"/>
</dbReference>
<dbReference type="CDD" id="cd01483">
    <property type="entry name" value="E1_enzyme_family"/>
    <property type="match status" value="1"/>
</dbReference>
<dbReference type="PANTHER" id="PTHR43267">
    <property type="entry name" value="TRNA THREONYLCARBAMOYLADENOSINE DEHYDRATASE"/>
    <property type="match status" value="1"/>
</dbReference>
<evidence type="ECO:0000313" key="2">
    <source>
        <dbReference type="EMBL" id="NSL90007.1"/>
    </source>
</evidence>
<dbReference type="InterPro" id="IPR000594">
    <property type="entry name" value="ThiF_NAD_FAD-bd"/>
</dbReference>
<accession>A0A3S1AWH2</accession>
<evidence type="ECO:0000259" key="1">
    <source>
        <dbReference type="Pfam" id="PF00899"/>
    </source>
</evidence>
<proteinExistence type="predicted"/>
<dbReference type="InterPro" id="IPR045886">
    <property type="entry name" value="ThiF/MoeB/HesA"/>
</dbReference>
<dbReference type="EMBL" id="RIAR02000001">
    <property type="protein sequence ID" value="NSL90007.1"/>
    <property type="molecule type" value="Genomic_DNA"/>
</dbReference>
<dbReference type="GO" id="GO:0061503">
    <property type="term" value="F:tRNA threonylcarbamoyladenosine dehydratase"/>
    <property type="evidence" value="ECO:0007669"/>
    <property type="project" value="TreeGrafter"/>
</dbReference>
<evidence type="ECO:0000313" key="3">
    <source>
        <dbReference type="Proteomes" id="UP000281028"/>
    </source>
</evidence>
<dbReference type="RefSeq" id="WP_127044335.1">
    <property type="nucleotide sequence ID" value="NZ_JAABOK010000006.1"/>
</dbReference>
<comment type="caution">
    <text evidence="2">The sequence shown here is derived from an EMBL/GenBank/DDBJ whole genome shotgun (WGS) entry which is preliminary data.</text>
</comment>
<keyword evidence="3" id="KW-1185">Reference proteome</keyword>
<dbReference type="Pfam" id="PF00899">
    <property type="entry name" value="ThiF"/>
    <property type="match status" value="1"/>
</dbReference>
<dbReference type="Gene3D" id="3.40.50.720">
    <property type="entry name" value="NAD(P)-binding Rossmann-like Domain"/>
    <property type="match status" value="1"/>
</dbReference>
<dbReference type="GO" id="GO:0008641">
    <property type="term" value="F:ubiquitin-like modifier activating enzyme activity"/>
    <property type="evidence" value="ECO:0007669"/>
    <property type="project" value="InterPro"/>
</dbReference>
<dbReference type="GO" id="GO:0061504">
    <property type="term" value="P:cyclic threonylcarbamoyladenosine biosynthetic process"/>
    <property type="evidence" value="ECO:0007669"/>
    <property type="project" value="TreeGrafter"/>
</dbReference>
<feature type="domain" description="THIF-type NAD/FAD binding fold" evidence="1">
    <location>
        <begin position="120"/>
        <end position="257"/>
    </location>
</feature>
<reference evidence="2" key="1">
    <citation type="submission" date="2020-05" db="EMBL/GenBank/DDBJ databases">
        <title>Chitinophaga laudate sp. nov., isolated from a tropical peat swamp.</title>
        <authorList>
            <person name="Goh C.B.S."/>
            <person name="Lee M.S."/>
            <person name="Parimannan S."/>
            <person name="Pasbakhsh P."/>
            <person name="Yule C.M."/>
            <person name="Rajandas H."/>
            <person name="Loke S."/>
            <person name="Croft L."/>
            <person name="Tan J.B.L."/>
        </authorList>
    </citation>
    <scope>NUCLEOTIDE SEQUENCE</scope>
    <source>
        <strain evidence="2">Mgbs1</strain>
    </source>
</reference>
<sequence>MNNTIVHAIQQSKRLNDDYKVRFFRLQDPVQLADLTNLLQQQPHIRVSDEIQTQLAELIKLQHPAERLTDEAVQERIAAHLGATPAAAYGVWVYYPWLSCVVHLLDENEFIWLRTSRNKQKITEAERQLLHTRKLGVIGLSVGQAVAVAIAMERLCGELRIADFDRLDLSNMNRIRTGVQHLGVRKTVLVAREIAEIDPFLRVICYEEGIHEGNIHDFLTQGGRLDILIEECDSLDVKLLARHKARALRIPVLMDTSDRGMVDVERFDLHPDLPILHGRIPEDITPEKVRLMQGPERMQLVDSIVNISRLSPRMQSSLQEIGKTITTWPQLASAVMLGGAAIAHVCRELGLDRNISSGRYYVDLDHIFNR</sequence>
<dbReference type="OrthoDB" id="5149792at2"/>
<dbReference type="InterPro" id="IPR035985">
    <property type="entry name" value="Ubiquitin-activating_enz"/>
</dbReference>
<dbReference type="Proteomes" id="UP000281028">
    <property type="component" value="Unassembled WGS sequence"/>
</dbReference>
<protein>
    <recommendedName>
        <fullName evidence="1">THIF-type NAD/FAD binding fold domain-containing protein</fullName>
    </recommendedName>
</protein>
<gene>
    <name evidence="2" type="ORF">ECE50_024420</name>
</gene>
<name>A0A3S1AWH2_9BACT</name>
<dbReference type="AlphaFoldDB" id="A0A3S1AWH2"/>
<dbReference type="PANTHER" id="PTHR43267:SF3">
    <property type="entry name" value="THIF PROTEIN"/>
    <property type="match status" value="1"/>
</dbReference>